<accession>A0A4W5N581</accession>
<dbReference type="GO" id="GO:0005634">
    <property type="term" value="C:nucleus"/>
    <property type="evidence" value="ECO:0007669"/>
    <property type="project" value="UniProtKB-SubCell"/>
</dbReference>
<evidence type="ECO:0000256" key="10">
    <source>
        <dbReference type="SAM" id="MobiDB-lite"/>
    </source>
</evidence>
<proteinExistence type="predicted"/>
<dbReference type="FunFam" id="4.10.320.30:FF:000001">
    <property type="entry name" value="Myelin transcription factor 1-like, a"/>
    <property type="match status" value="1"/>
</dbReference>
<keyword evidence="4 9" id="KW-0863">Zinc-finger</keyword>
<evidence type="ECO:0000256" key="6">
    <source>
        <dbReference type="ARBA" id="ARBA00023015"/>
    </source>
</evidence>
<keyword evidence="7" id="KW-0804">Transcription</keyword>
<dbReference type="Pfam" id="PF01530">
    <property type="entry name" value="zf-C2HC"/>
    <property type="match status" value="1"/>
</dbReference>
<sequence length="161" mass="18387">MRKICNVSLSFSCPTPGCNGSGHISGRYSRHRSVLGCPLARKRRLADAEAEQDQPSSKRKSHPLKLVMDEGFSVDSDGSSEEAEEEAKEEEEEKEEDEKEEKTEELTQEQPQQEELTEEEQKEREEKETEEEEEEEENTDQEEEEENTDAADADEGMNCTL</sequence>
<keyword evidence="8" id="KW-0539">Nucleus</keyword>
<evidence type="ECO:0000256" key="8">
    <source>
        <dbReference type="ARBA" id="ARBA00023242"/>
    </source>
</evidence>
<dbReference type="GO" id="GO:0008270">
    <property type="term" value="F:zinc ion binding"/>
    <property type="evidence" value="ECO:0007669"/>
    <property type="project" value="UniProtKB-KW"/>
</dbReference>
<evidence type="ECO:0000256" key="3">
    <source>
        <dbReference type="ARBA" id="ARBA00022737"/>
    </source>
</evidence>
<evidence type="ECO:0000256" key="7">
    <source>
        <dbReference type="ARBA" id="ARBA00023163"/>
    </source>
</evidence>
<reference evidence="12" key="1">
    <citation type="submission" date="2018-06" db="EMBL/GenBank/DDBJ databases">
        <title>Genome assembly of Danube salmon.</title>
        <authorList>
            <person name="Macqueen D.J."/>
            <person name="Gundappa M.K."/>
        </authorList>
    </citation>
    <scope>NUCLEOTIDE SEQUENCE [LARGE SCALE GENOMIC DNA]</scope>
</reference>
<dbReference type="SUPFAM" id="SSF103637">
    <property type="entry name" value="CCHHC domain"/>
    <property type="match status" value="1"/>
</dbReference>
<keyword evidence="12" id="KW-1185">Reference proteome</keyword>
<dbReference type="GeneTree" id="ENSGT00940000156364"/>
<dbReference type="GO" id="GO:0006355">
    <property type="term" value="P:regulation of DNA-templated transcription"/>
    <property type="evidence" value="ECO:0007669"/>
    <property type="project" value="InterPro"/>
</dbReference>
<dbReference type="PROSITE" id="PS51802">
    <property type="entry name" value="ZF_CCHHC"/>
    <property type="match status" value="1"/>
</dbReference>
<keyword evidence="6" id="KW-0805">Transcription regulation</keyword>
<dbReference type="Proteomes" id="UP000314982">
    <property type="component" value="Unassembled WGS sequence"/>
</dbReference>
<reference evidence="11" key="2">
    <citation type="submission" date="2025-08" db="UniProtKB">
        <authorList>
            <consortium name="Ensembl"/>
        </authorList>
    </citation>
    <scope>IDENTIFICATION</scope>
</reference>
<feature type="compositionally biased region" description="Acidic residues" evidence="10">
    <location>
        <begin position="128"/>
        <end position="155"/>
    </location>
</feature>
<evidence type="ECO:0000256" key="1">
    <source>
        <dbReference type="ARBA" id="ARBA00004123"/>
    </source>
</evidence>
<dbReference type="InterPro" id="IPR002515">
    <property type="entry name" value="Znf_C2H2C"/>
</dbReference>
<dbReference type="AlphaFoldDB" id="A0A4W5N581"/>
<evidence type="ECO:0000256" key="9">
    <source>
        <dbReference type="PROSITE-ProRule" id="PRU01143"/>
    </source>
</evidence>
<dbReference type="STRING" id="62062.ENSHHUP00000044735"/>
<keyword evidence="3" id="KW-0677">Repeat</keyword>
<organism evidence="11 12">
    <name type="scientific">Hucho hucho</name>
    <name type="common">huchen</name>
    <dbReference type="NCBI Taxonomy" id="62062"/>
    <lineage>
        <taxon>Eukaryota</taxon>
        <taxon>Metazoa</taxon>
        <taxon>Chordata</taxon>
        <taxon>Craniata</taxon>
        <taxon>Vertebrata</taxon>
        <taxon>Euteleostomi</taxon>
        <taxon>Actinopterygii</taxon>
        <taxon>Neopterygii</taxon>
        <taxon>Teleostei</taxon>
        <taxon>Protacanthopterygii</taxon>
        <taxon>Salmoniformes</taxon>
        <taxon>Salmonidae</taxon>
        <taxon>Salmoninae</taxon>
        <taxon>Hucho</taxon>
    </lineage>
</organism>
<feature type="region of interest" description="Disordered" evidence="10">
    <location>
        <begin position="45"/>
        <end position="161"/>
    </location>
</feature>
<feature type="compositionally biased region" description="Acidic residues" evidence="10">
    <location>
        <begin position="78"/>
        <end position="99"/>
    </location>
</feature>
<dbReference type="Ensembl" id="ENSHHUT00000046382.1">
    <property type="protein sequence ID" value="ENSHHUP00000044735.1"/>
    <property type="gene ID" value="ENSHHUG00000027360.1"/>
</dbReference>
<keyword evidence="5" id="KW-0862">Zinc</keyword>
<keyword evidence="2" id="KW-0479">Metal-binding</keyword>
<protein>
    <recommendedName>
        <fullName evidence="13">Myelin transcription factor 1a</fullName>
    </recommendedName>
</protein>
<evidence type="ECO:0000256" key="2">
    <source>
        <dbReference type="ARBA" id="ARBA00022723"/>
    </source>
</evidence>
<evidence type="ECO:0000313" key="11">
    <source>
        <dbReference type="Ensembl" id="ENSHHUP00000044735.1"/>
    </source>
</evidence>
<dbReference type="InterPro" id="IPR036060">
    <property type="entry name" value="Znf_C2H2C_sf"/>
</dbReference>
<comment type="subcellular location">
    <subcellularLocation>
        <location evidence="1">Nucleus</location>
    </subcellularLocation>
</comment>
<evidence type="ECO:0008006" key="13">
    <source>
        <dbReference type="Google" id="ProtNLM"/>
    </source>
</evidence>
<evidence type="ECO:0000256" key="5">
    <source>
        <dbReference type="ARBA" id="ARBA00022833"/>
    </source>
</evidence>
<name>A0A4W5N581_9TELE</name>
<evidence type="ECO:0000256" key="4">
    <source>
        <dbReference type="ARBA" id="ARBA00022771"/>
    </source>
</evidence>
<reference evidence="11" key="3">
    <citation type="submission" date="2025-09" db="UniProtKB">
        <authorList>
            <consortium name="Ensembl"/>
        </authorList>
    </citation>
    <scope>IDENTIFICATION</scope>
</reference>
<dbReference type="Gene3D" id="4.10.320.30">
    <property type="match status" value="1"/>
</dbReference>
<evidence type="ECO:0000313" key="12">
    <source>
        <dbReference type="Proteomes" id="UP000314982"/>
    </source>
</evidence>